<evidence type="ECO:0000259" key="6">
    <source>
        <dbReference type="PROSITE" id="PS50893"/>
    </source>
</evidence>
<dbReference type="Proteomes" id="UP000051497">
    <property type="component" value="Unassembled WGS sequence"/>
</dbReference>
<comment type="similarity">
    <text evidence="2">Belongs to the ABC transporter superfamily.</text>
</comment>
<keyword evidence="7" id="KW-0132">Cell division</keyword>
<dbReference type="GO" id="GO:0005886">
    <property type="term" value="C:plasma membrane"/>
    <property type="evidence" value="ECO:0007669"/>
    <property type="project" value="UniProtKB-ARBA"/>
</dbReference>
<evidence type="ECO:0000256" key="3">
    <source>
        <dbReference type="ARBA" id="ARBA00020019"/>
    </source>
</evidence>
<keyword evidence="7" id="KW-0131">Cell cycle</keyword>
<evidence type="ECO:0000256" key="4">
    <source>
        <dbReference type="ARBA" id="ARBA00022741"/>
    </source>
</evidence>
<name>A0A0Q9YTS9_9GAMM</name>
<protein>
    <recommendedName>
        <fullName evidence="3">Cell division ATP-binding protein FtsE</fullName>
    </recommendedName>
</protein>
<gene>
    <name evidence="7" type="primary">ftsE</name>
    <name evidence="8" type="ORF">HT99x_000190</name>
    <name evidence="7" type="ORF">HT99x_02774</name>
</gene>
<evidence type="ECO:0000313" key="8">
    <source>
        <dbReference type="EMBL" id="MCS5709836.1"/>
    </source>
</evidence>
<dbReference type="PANTHER" id="PTHR24220">
    <property type="entry name" value="IMPORT ATP-BINDING PROTEIN"/>
    <property type="match status" value="1"/>
</dbReference>
<sequence length="228" mass="25545">MITFFNVTKKYPNGHIALSNVSLEITSGEMVFLQGHSGAGKSTLLKLIALLEEPTRGHIVVGGKNLSQIVPAKIPFYRRKLGFISQNPKLLSNYTIFENVAMPLMIAGFDRYDTSRRVRAALERVGLLEKEHFKPPMLSEGEQQRVGIARAVVHKPRFLLADEPTGNLDPELSLEIMKLFERFHQVGVTVLIASHDIRLLDSFPYRKINLAQGQLLTTTESENEVVHG</sequence>
<dbReference type="EMBL" id="LKAJ01000016">
    <property type="protein sequence ID" value="KRG19400.1"/>
    <property type="molecule type" value="Genomic_DNA"/>
</dbReference>
<evidence type="ECO:0000256" key="2">
    <source>
        <dbReference type="ARBA" id="ARBA00005417"/>
    </source>
</evidence>
<dbReference type="InterPro" id="IPR003439">
    <property type="entry name" value="ABC_transporter-like_ATP-bd"/>
</dbReference>
<keyword evidence="9" id="KW-1185">Reference proteome</keyword>
<dbReference type="EMBL" id="LKAJ02000001">
    <property type="protein sequence ID" value="MCS5709836.1"/>
    <property type="molecule type" value="Genomic_DNA"/>
</dbReference>
<dbReference type="Pfam" id="PF00005">
    <property type="entry name" value="ABC_tran"/>
    <property type="match status" value="1"/>
</dbReference>
<dbReference type="PATRIC" id="fig|1590043.3.peg.2821"/>
<evidence type="ECO:0000256" key="5">
    <source>
        <dbReference type="ARBA" id="ARBA00022840"/>
    </source>
</evidence>
<comment type="caution">
    <text evidence="7">The sequence shown here is derived from an EMBL/GenBank/DDBJ whole genome shotgun (WGS) entry which is preliminary data.</text>
</comment>
<dbReference type="SMART" id="SM00382">
    <property type="entry name" value="AAA"/>
    <property type="match status" value="1"/>
</dbReference>
<dbReference type="RefSeq" id="WP_075067376.1">
    <property type="nucleotide sequence ID" value="NZ_LKAJ02000001.1"/>
</dbReference>
<dbReference type="PROSITE" id="PS50893">
    <property type="entry name" value="ABC_TRANSPORTER_2"/>
    <property type="match status" value="1"/>
</dbReference>
<dbReference type="FunFam" id="3.40.50.300:FF:000056">
    <property type="entry name" value="Cell division ATP-binding protein FtsE"/>
    <property type="match status" value="1"/>
</dbReference>
<dbReference type="PANTHER" id="PTHR24220:SF470">
    <property type="entry name" value="CELL DIVISION ATP-BINDING PROTEIN FTSE"/>
    <property type="match status" value="1"/>
</dbReference>
<organism evidence="7">
    <name type="scientific">Candidatus Berkiella aquae</name>
    <dbReference type="NCBI Taxonomy" id="295108"/>
    <lineage>
        <taxon>Bacteria</taxon>
        <taxon>Pseudomonadati</taxon>
        <taxon>Pseudomonadota</taxon>
        <taxon>Gammaproteobacteria</taxon>
        <taxon>Candidatus Berkiellales</taxon>
        <taxon>Candidatus Berkiellaceae</taxon>
        <taxon>Candidatus Berkiella</taxon>
    </lineage>
</organism>
<dbReference type="OrthoDB" id="9802264at2"/>
<dbReference type="Gene3D" id="3.40.50.300">
    <property type="entry name" value="P-loop containing nucleotide triphosphate hydrolases"/>
    <property type="match status" value="1"/>
</dbReference>
<dbReference type="InterPro" id="IPR027417">
    <property type="entry name" value="P-loop_NTPase"/>
</dbReference>
<keyword evidence="4" id="KW-0547">Nucleotide-binding</keyword>
<dbReference type="GO" id="GO:0051301">
    <property type="term" value="P:cell division"/>
    <property type="evidence" value="ECO:0007669"/>
    <property type="project" value="UniProtKB-KW"/>
</dbReference>
<dbReference type="InterPro" id="IPR015854">
    <property type="entry name" value="ABC_transpr_LolD-like"/>
</dbReference>
<reference evidence="7" key="1">
    <citation type="submission" date="2015-09" db="EMBL/GenBank/DDBJ databases">
        <title>Draft Genome Sequences of Two Novel Amoeba-resistant Intranuclear Bacteria, Candidatus Berkiella cookevillensis and Candidatus Berkiella aquae.</title>
        <authorList>
            <person name="Mehari Y.T."/>
            <person name="Arivett B.A."/>
            <person name="Farone A.L."/>
            <person name="Gunderson J.H."/>
            <person name="Farone M.B."/>
        </authorList>
    </citation>
    <scope>NUCLEOTIDE SEQUENCE [LARGE SCALE GENOMIC DNA]</scope>
    <source>
        <strain evidence="7">HT99</strain>
    </source>
</reference>
<dbReference type="AlphaFoldDB" id="A0A0Q9YTS9"/>
<dbReference type="GO" id="GO:0022857">
    <property type="term" value="F:transmembrane transporter activity"/>
    <property type="evidence" value="ECO:0007669"/>
    <property type="project" value="TreeGrafter"/>
</dbReference>
<proteinExistence type="inferred from homology"/>
<accession>A0A0Q9YTS9</accession>
<dbReference type="GO" id="GO:0016887">
    <property type="term" value="F:ATP hydrolysis activity"/>
    <property type="evidence" value="ECO:0007669"/>
    <property type="project" value="InterPro"/>
</dbReference>
<keyword evidence="5 7" id="KW-0067">ATP-binding</keyword>
<evidence type="ECO:0000256" key="1">
    <source>
        <dbReference type="ARBA" id="ARBA00002579"/>
    </source>
</evidence>
<dbReference type="GO" id="GO:0005524">
    <property type="term" value="F:ATP binding"/>
    <property type="evidence" value="ECO:0007669"/>
    <property type="project" value="UniProtKB-KW"/>
</dbReference>
<comment type="function">
    <text evidence="1">Part of the ABC transporter FtsEX involved in cellular division. Important for assembly or stability of the septal ring.</text>
</comment>
<evidence type="ECO:0000313" key="9">
    <source>
        <dbReference type="Proteomes" id="UP000051497"/>
    </source>
</evidence>
<reference evidence="8" key="3">
    <citation type="submission" date="2021-06" db="EMBL/GenBank/DDBJ databases">
        <title>Genomic Description and Analysis of Intracellular Bacteria, Candidatus Berkiella cookevillensis and Candidatus Berkiella aquae.</title>
        <authorList>
            <person name="Kidane D.T."/>
            <person name="Mehari Y.T."/>
            <person name="Rice F.C."/>
            <person name="Arivett B.A."/>
            <person name="Farone A.L."/>
            <person name="Berk S.G."/>
            <person name="Farone M.B."/>
        </authorList>
    </citation>
    <scope>NUCLEOTIDE SEQUENCE</scope>
    <source>
        <strain evidence="8">HT99</strain>
    </source>
</reference>
<dbReference type="SUPFAM" id="SSF52540">
    <property type="entry name" value="P-loop containing nucleoside triphosphate hydrolases"/>
    <property type="match status" value="1"/>
</dbReference>
<dbReference type="InterPro" id="IPR003593">
    <property type="entry name" value="AAA+_ATPase"/>
</dbReference>
<reference evidence="8" key="2">
    <citation type="journal article" date="2016" name="Genome Announc.">
        <title>Draft Genome Sequences of Two Novel Amoeba-Resistant Intranuclear Bacteria, 'Candidatus Berkiella cookevillensis' and 'Candidatus Berkiella aquae'.</title>
        <authorList>
            <person name="Mehari Y.T."/>
            <person name="Arivett B.A."/>
            <person name="Farone A.L."/>
            <person name="Gunderson J.H."/>
            <person name="Farone M.B."/>
        </authorList>
    </citation>
    <scope>NUCLEOTIDE SEQUENCE</scope>
    <source>
        <strain evidence="8">HT99</strain>
    </source>
</reference>
<dbReference type="STRING" id="295108.HT99x_02774"/>
<evidence type="ECO:0000313" key="7">
    <source>
        <dbReference type="EMBL" id="KRG19400.1"/>
    </source>
</evidence>
<feature type="domain" description="ABC transporter" evidence="6">
    <location>
        <begin position="2"/>
        <end position="228"/>
    </location>
</feature>